<evidence type="ECO:0000256" key="2">
    <source>
        <dbReference type="ARBA" id="ARBA00022475"/>
    </source>
</evidence>
<dbReference type="GO" id="GO:0042130">
    <property type="term" value="P:negative regulation of T cell proliferation"/>
    <property type="evidence" value="ECO:0000318"/>
    <property type="project" value="GO_Central"/>
</dbReference>
<feature type="domain" description="Ig-like" evidence="12">
    <location>
        <begin position="166"/>
        <end position="252"/>
    </location>
</feature>
<evidence type="ECO:0000313" key="13">
    <source>
        <dbReference type="Ensembl" id="ENSOANP00000040144.1"/>
    </source>
</evidence>
<evidence type="ECO:0000256" key="6">
    <source>
        <dbReference type="ARBA" id="ARBA00023136"/>
    </source>
</evidence>
<keyword evidence="10" id="KW-0393">Immunoglobulin domain</keyword>
<name>A0A6I8NHF0_ORNAN</name>
<sequence>MAASGKRYIDVEYENRTVFDRAHNLSLIILPLRVSDSGPYECIVQKKKEGHYERIHGAEVKLEVVADFSEPEISWVVEEAGPRGVTFTCSSHGGSPRPRLLWWVDDTPRPGSNTSVSQDPRSGLYGVTGQLWDNGTSRVRLVCLVRFGASQVSRNLTWSPADFSEPEISWVVEEAGPRGVTFTCSSHGGSPRPRLLWWVDDTPRPGSNTSVSQDPRSGLYSVTGQLWDNGTSRVRLVCLVRFGASQVSRNLTWSPDLPRAKRSHALVLVLSGTVAVVCVVAAVLAARYLLSRAHKPAGPGPNSTHLELLEAARESRTGTAAGSGCGEPE</sequence>
<dbReference type="GO" id="GO:0031295">
    <property type="term" value="P:T cell costimulation"/>
    <property type="evidence" value="ECO:0000318"/>
    <property type="project" value="GO_Central"/>
</dbReference>
<evidence type="ECO:0000256" key="9">
    <source>
        <dbReference type="ARBA" id="ARBA00023180"/>
    </source>
</evidence>
<proteinExistence type="predicted"/>
<keyword evidence="3 11" id="KW-0812">Transmembrane</keyword>
<keyword evidence="6 11" id="KW-0472">Membrane</keyword>
<evidence type="ECO:0000256" key="3">
    <source>
        <dbReference type="ARBA" id="ARBA00022692"/>
    </source>
</evidence>
<dbReference type="AlphaFoldDB" id="A0A6I8NHF0"/>
<keyword evidence="5 11" id="KW-1133">Transmembrane helix</keyword>
<dbReference type="FunCoup" id="A0A6I8NHF0">
    <property type="interactions" value="314"/>
</dbReference>
<dbReference type="Bgee" id="ENSOANG00000040539">
    <property type="expression patterns" value="Expressed in heart and 7 other cell types or tissues"/>
</dbReference>
<organism evidence="13 14">
    <name type="scientific">Ornithorhynchus anatinus</name>
    <name type="common">Duckbill platypus</name>
    <dbReference type="NCBI Taxonomy" id="9258"/>
    <lineage>
        <taxon>Eukaryota</taxon>
        <taxon>Metazoa</taxon>
        <taxon>Chordata</taxon>
        <taxon>Craniata</taxon>
        <taxon>Vertebrata</taxon>
        <taxon>Euteleostomi</taxon>
        <taxon>Mammalia</taxon>
        <taxon>Monotremata</taxon>
        <taxon>Ornithorhynchidae</taxon>
        <taxon>Ornithorhynchus</taxon>
    </lineage>
</organism>
<dbReference type="GO" id="GO:0042102">
    <property type="term" value="P:positive regulation of T cell proliferation"/>
    <property type="evidence" value="ECO:0000318"/>
    <property type="project" value="GO_Central"/>
</dbReference>
<dbReference type="InterPro" id="IPR013162">
    <property type="entry name" value="CD80_C2-set"/>
</dbReference>
<evidence type="ECO:0000256" key="5">
    <source>
        <dbReference type="ARBA" id="ARBA00022989"/>
    </source>
</evidence>
<dbReference type="OMA" id="LWWVNDA"/>
<dbReference type="Proteomes" id="UP000002279">
    <property type="component" value="Unplaced"/>
</dbReference>
<evidence type="ECO:0000256" key="10">
    <source>
        <dbReference type="ARBA" id="ARBA00023319"/>
    </source>
</evidence>
<dbReference type="Ensembl" id="ENSOANT00000068571.1">
    <property type="protein sequence ID" value="ENSOANP00000040144.1"/>
    <property type="gene ID" value="ENSOANG00000040539.1"/>
</dbReference>
<dbReference type="GeneTree" id="ENSGT00940000162632"/>
<dbReference type="Pfam" id="PF08205">
    <property type="entry name" value="C2-set_2"/>
    <property type="match status" value="2"/>
</dbReference>
<dbReference type="InterPro" id="IPR013783">
    <property type="entry name" value="Ig-like_fold"/>
</dbReference>
<dbReference type="InterPro" id="IPR036179">
    <property type="entry name" value="Ig-like_dom_sf"/>
</dbReference>
<reference evidence="13" key="1">
    <citation type="submission" date="2025-08" db="UniProtKB">
        <authorList>
            <consortium name="Ensembl"/>
        </authorList>
    </citation>
    <scope>IDENTIFICATION</scope>
    <source>
        <strain evidence="13">Glennie</strain>
    </source>
</reference>
<dbReference type="GO" id="GO:0009897">
    <property type="term" value="C:external side of plasma membrane"/>
    <property type="evidence" value="ECO:0000318"/>
    <property type="project" value="GO_Central"/>
</dbReference>
<accession>A0A6I8NHF0</accession>
<keyword evidence="9" id="KW-0325">Glycoprotein</keyword>
<evidence type="ECO:0000256" key="1">
    <source>
        <dbReference type="ARBA" id="ARBA00004251"/>
    </source>
</evidence>
<evidence type="ECO:0000256" key="4">
    <source>
        <dbReference type="ARBA" id="ARBA00022729"/>
    </source>
</evidence>
<reference evidence="13" key="2">
    <citation type="submission" date="2025-09" db="UniProtKB">
        <authorList>
            <consortium name="Ensembl"/>
        </authorList>
    </citation>
    <scope>IDENTIFICATION</scope>
    <source>
        <strain evidence="13">Glennie</strain>
    </source>
</reference>
<dbReference type="SUPFAM" id="SSF48726">
    <property type="entry name" value="Immunoglobulin"/>
    <property type="match status" value="3"/>
</dbReference>
<evidence type="ECO:0000256" key="8">
    <source>
        <dbReference type="ARBA" id="ARBA00023170"/>
    </source>
</evidence>
<dbReference type="PANTHER" id="PTHR25466:SF4">
    <property type="entry name" value="T-LYMPHOCYTE ACTIVATION ANTIGEN CD80"/>
    <property type="match status" value="1"/>
</dbReference>
<dbReference type="PANTHER" id="PTHR25466">
    <property type="entry name" value="T-LYMPHOCYTE ACTIVATION ANTIGEN"/>
    <property type="match status" value="1"/>
</dbReference>
<evidence type="ECO:0000313" key="14">
    <source>
        <dbReference type="Proteomes" id="UP000002279"/>
    </source>
</evidence>
<dbReference type="GO" id="GO:0007166">
    <property type="term" value="P:cell surface receptor signaling pathway"/>
    <property type="evidence" value="ECO:0000318"/>
    <property type="project" value="GO_Central"/>
</dbReference>
<keyword evidence="8" id="KW-0675">Receptor</keyword>
<dbReference type="GO" id="GO:0006955">
    <property type="term" value="P:immune response"/>
    <property type="evidence" value="ECO:0000318"/>
    <property type="project" value="GO_Central"/>
</dbReference>
<feature type="domain" description="Ig-like" evidence="12">
    <location>
        <begin position="71"/>
        <end position="157"/>
    </location>
</feature>
<evidence type="ECO:0000256" key="11">
    <source>
        <dbReference type="SAM" id="Phobius"/>
    </source>
</evidence>
<evidence type="ECO:0000259" key="12">
    <source>
        <dbReference type="PROSITE" id="PS50835"/>
    </source>
</evidence>
<dbReference type="InParanoid" id="A0A6I8NHF0"/>
<dbReference type="PROSITE" id="PS50835">
    <property type="entry name" value="IG_LIKE"/>
    <property type="match status" value="2"/>
</dbReference>
<dbReference type="InterPro" id="IPR007110">
    <property type="entry name" value="Ig-like_dom"/>
</dbReference>
<comment type="subcellular location">
    <subcellularLocation>
        <location evidence="1">Cell membrane</location>
        <topology evidence="1">Single-pass type I membrane protein</topology>
    </subcellularLocation>
</comment>
<feature type="transmembrane region" description="Helical" evidence="11">
    <location>
        <begin position="265"/>
        <end position="290"/>
    </location>
</feature>
<keyword evidence="2" id="KW-1003">Cell membrane</keyword>
<keyword evidence="4" id="KW-0732">Signal</keyword>
<dbReference type="Gene3D" id="2.60.40.10">
    <property type="entry name" value="Immunoglobulins"/>
    <property type="match status" value="3"/>
</dbReference>
<protein>
    <recommendedName>
        <fullName evidence="12">Ig-like domain-containing protein</fullName>
    </recommendedName>
</protein>
<dbReference type="GO" id="GO:0071222">
    <property type="term" value="P:cellular response to lipopolysaccharide"/>
    <property type="evidence" value="ECO:0000318"/>
    <property type="project" value="GO_Central"/>
</dbReference>
<evidence type="ECO:0000256" key="7">
    <source>
        <dbReference type="ARBA" id="ARBA00023157"/>
    </source>
</evidence>
<keyword evidence="14" id="KW-1185">Reference proteome</keyword>
<keyword evidence="7" id="KW-1015">Disulfide bond</keyword>
<dbReference type="InterPro" id="IPR051713">
    <property type="entry name" value="T-cell_Activation_Regulation"/>
</dbReference>